<proteinExistence type="predicted"/>
<dbReference type="GeneID" id="16069858"/>
<protein>
    <recommendedName>
        <fullName evidence="2">Gamma-secretase-activating protein C-terminal domain-containing protein</fullName>
    </recommendedName>
</protein>
<dbReference type="InterPro" id="IPR026172">
    <property type="entry name" value="GSAP_fam"/>
</dbReference>
<dbReference type="InParanoid" id="F2UNM4"/>
<accession>F2UNM4</accession>
<evidence type="ECO:0000313" key="3">
    <source>
        <dbReference type="EMBL" id="EGD79229.1"/>
    </source>
</evidence>
<dbReference type="AlphaFoldDB" id="F2UNM4"/>
<feature type="region of interest" description="Disordered" evidence="1">
    <location>
        <begin position="1"/>
        <end position="22"/>
    </location>
</feature>
<feature type="region of interest" description="Disordered" evidence="1">
    <location>
        <begin position="268"/>
        <end position="300"/>
    </location>
</feature>
<keyword evidence="4" id="KW-1185">Reference proteome</keyword>
<reference evidence="3" key="1">
    <citation type="submission" date="2009-08" db="EMBL/GenBank/DDBJ databases">
        <title>Annotation of Salpingoeca rosetta.</title>
        <authorList>
            <consortium name="The Broad Institute Genome Sequencing Platform"/>
            <person name="Russ C."/>
            <person name="Cuomo C."/>
            <person name="Burger G."/>
            <person name="Gray M.W."/>
            <person name="Holland P.W.H."/>
            <person name="King N."/>
            <person name="Lang F.B.F."/>
            <person name="Roger A.J."/>
            <person name="Ruiz-Trillo I."/>
            <person name="Young S.K."/>
            <person name="Zeng Q."/>
            <person name="Gargeya S."/>
            <person name="Alvarado L."/>
            <person name="Berlin A."/>
            <person name="Chapman S.B."/>
            <person name="Chen Z."/>
            <person name="Freedman E."/>
            <person name="Gellesch M."/>
            <person name="Goldberg J."/>
            <person name="Griggs A."/>
            <person name="Gujja S."/>
            <person name="Heilman E."/>
            <person name="Heiman D."/>
            <person name="Howarth C."/>
            <person name="Mehta T."/>
            <person name="Neiman D."/>
            <person name="Pearson M."/>
            <person name="Roberts A."/>
            <person name="Saif S."/>
            <person name="Shea T."/>
            <person name="Shenoy N."/>
            <person name="Sisk P."/>
            <person name="Stolte C."/>
            <person name="Sykes S."/>
            <person name="White J."/>
            <person name="Yandava C."/>
            <person name="Haas B."/>
            <person name="Nusbaum C."/>
            <person name="Birren B."/>
        </authorList>
    </citation>
    <scope>NUCLEOTIDE SEQUENCE [LARGE SCALE GENOMIC DNA]</scope>
    <source>
        <strain evidence="3">ATCC 50818</strain>
    </source>
</reference>
<dbReference type="OrthoDB" id="9997853at2759"/>
<name>F2UNM4_SALR5</name>
<dbReference type="GO" id="GO:0005802">
    <property type="term" value="C:trans-Golgi network"/>
    <property type="evidence" value="ECO:0007669"/>
    <property type="project" value="TreeGrafter"/>
</dbReference>
<sequence length="626" mass="70356">MLEQVGVGGHEDGGGPASRDNSFYHQLHLHHHHQQQQQQQQQQTLSEASLRMVLEETVHIDEAAGDTVRILSFCDVGCIVAVTSRSDDTTDLFYWRGDEYLRRLISVNHWRVTSASMNTRQTLLAFGLADELRQDHFFKLISLGTHMEEFDVDECKWTTSQHAYVNLHFMEASHGCDSLVVTHLTNSLCANTDPTRSSSNASDSSSNLWVYNIFSDLDELGEPIIDFEKLASPWEYDRNVLWYQFDRPTNMFYCIECCDPETHLLRSGGSSGVGDDDDDEGGGDGRNGDDEMFPTNDGTLPAGESPEVEFHFSAVHCTYGQLQRTVSLRLPDCISSHLQVAISGPFSHTPACDASLFEHAAIQVVDLGHGALCLAVQDHHRYAVYCAHWQCVLSSGFDVDPASQQLSRMIFLGLNDYVLAVLPGCAVHYWNCGSKHEPLEPFALPCDPLLDAQLHNAYSIRMKKSTTQALIVTSDLEFPIPVALSRKAICSLLLKALMWHLRDEPKDAALETQKKQYLYALQVRTNHIVNACEALEKQCSPTCHPAIFNLLEKTLFVLKQLQFPVPERLHATLARLGFDVLPRPLFVQYLDTGIFQIDKVPLNVHASLWKRFLKQITGTVSLYHNK</sequence>
<dbReference type="Proteomes" id="UP000007799">
    <property type="component" value="Unassembled WGS sequence"/>
</dbReference>
<evidence type="ECO:0000313" key="4">
    <source>
        <dbReference type="Proteomes" id="UP000007799"/>
    </source>
</evidence>
<dbReference type="PANTHER" id="PTHR13630:SF1">
    <property type="entry name" value="GAMMA-SECRETASE-ACTIVATING PROTEIN"/>
    <property type="match status" value="1"/>
</dbReference>
<evidence type="ECO:0000259" key="2">
    <source>
        <dbReference type="Pfam" id="PF14959"/>
    </source>
</evidence>
<evidence type="ECO:0000256" key="1">
    <source>
        <dbReference type="SAM" id="MobiDB-lite"/>
    </source>
</evidence>
<dbReference type="PANTHER" id="PTHR13630">
    <property type="entry name" value="GAMMA-SECRETASE-ACTIVATING PROTEIN"/>
    <property type="match status" value="1"/>
</dbReference>
<dbReference type="InterPro" id="IPR028010">
    <property type="entry name" value="GSAP_C_dom"/>
</dbReference>
<dbReference type="GO" id="GO:1902004">
    <property type="term" value="P:positive regulation of amyloid-beta formation"/>
    <property type="evidence" value="ECO:0007669"/>
    <property type="project" value="TreeGrafter"/>
</dbReference>
<gene>
    <name evidence="3" type="ORF">PTSG_09950</name>
</gene>
<dbReference type="KEGG" id="sre:PTSG_09950"/>
<organism evidence="4">
    <name type="scientific">Salpingoeca rosetta (strain ATCC 50818 / BSB-021)</name>
    <dbReference type="NCBI Taxonomy" id="946362"/>
    <lineage>
        <taxon>Eukaryota</taxon>
        <taxon>Choanoflagellata</taxon>
        <taxon>Craspedida</taxon>
        <taxon>Salpingoecidae</taxon>
        <taxon>Salpingoeca</taxon>
    </lineage>
</organism>
<dbReference type="Pfam" id="PF14959">
    <property type="entry name" value="GSAP-16"/>
    <property type="match status" value="1"/>
</dbReference>
<feature type="domain" description="Gamma-secretase-activating protein C-terminal" evidence="2">
    <location>
        <begin position="514"/>
        <end position="599"/>
    </location>
</feature>
<dbReference type="EMBL" id="GL832984">
    <property type="protein sequence ID" value="EGD79229.1"/>
    <property type="molecule type" value="Genomic_DNA"/>
</dbReference>
<dbReference type="RefSeq" id="XP_004989314.1">
    <property type="nucleotide sequence ID" value="XM_004989257.1"/>
</dbReference>